<evidence type="ECO:0000313" key="1">
    <source>
        <dbReference type="EMBL" id="TNY34336.1"/>
    </source>
</evidence>
<dbReference type="OrthoDB" id="582170at2"/>
<gene>
    <name evidence="1" type="ORF">FHY64_06655</name>
</gene>
<name>A0A5C5GM21_9RHOB</name>
<dbReference type="RefSeq" id="WP_140195603.1">
    <property type="nucleotide sequence ID" value="NZ_CP065915.1"/>
</dbReference>
<reference evidence="1 2" key="1">
    <citation type="submission" date="2019-06" db="EMBL/GenBank/DDBJ databases">
        <title>Genome of new Rhodobacteraceae sp. SM1903.</title>
        <authorList>
            <person name="Ren X."/>
        </authorList>
    </citation>
    <scope>NUCLEOTIDE SEQUENCE [LARGE SCALE GENOMIC DNA]</scope>
    <source>
        <strain evidence="1 2">SM1903</strain>
    </source>
</reference>
<keyword evidence="2" id="KW-1185">Reference proteome</keyword>
<proteinExistence type="predicted"/>
<protein>
    <submittedName>
        <fullName evidence="1">Response regulator</fullName>
    </submittedName>
</protein>
<dbReference type="AlphaFoldDB" id="A0A5C5GM21"/>
<comment type="caution">
    <text evidence="1">The sequence shown here is derived from an EMBL/GenBank/DDBJ whole genome shotgun (WGS) entry which is preliminary data.</text>
</comment>
<dbReference type="InterPro" id="IPR011006">
    <property type="entry name" value="CheY-like_superfamily"/>
</dbReference>
<organism evidence="1 2">
    <name type="scientific">Pelagovum pacificum</name>
    <dbReference type="NCBI Taxonomy" id="2588711"/>
    <lineage>
        <taxon>Bacteria</taxon>
        <taxon>Pseudomonadati</taxon>
        <taxon>Pseudomonadota</taxon>
        <taxon>Alphaproteobacteria</taxon>
        <taxon>Rhodobacterales</taxon>
        <taxon>Paracoccaceae</taxon>
        <taxon>Pelagovum</taxon>
    </lineage>
</organism>
<sequence>MICEDEAIVALDLKMLVEEVGYDVLGPFPSVASANRSCDEPGLRVAILDVRLRDGEVFPLADKLRDRGVGLIFHSGHALSGEISDRFPDAQFCPKPLSTSRLTESLHSLARREVETD</sequence>
<evidence type="ECO:0000313" key="2">
    <source>
        <dbReference type="Proteomes" id="UP000314011"/>
    </source>
</evidence>
<accession>A0A5C5GM21</accession>
<dbReference type="Proteomes" id="UP000314011">
    <property type="component" value="Unassembled WGS sequence"/>
</dbReference>
<dbReference type="Gene3D" id="3.40.50.2300">
    <property type="match status" value="1"/>
</dbReference>
<dbReference type="EMBL" id="VFFF01000001">
    <property type="protein sequence ID" value="TNY34336.1"/>
    <property type="molecule type" value="Genomic_DNA"/>
</dbReference>
<dbReference type="SUPFAM" id="SSF52172">
    <property type="entry name" value="CheY-like"/>
    <property type="match status" value="1"/>
</dbReference>